<name>A0A4Z0JJ58_9LACO</name>
<evidence type="ECO:0008006" key="4">
    <source>
        <dbReference type="Google" id="ProtNLM"/>
    </source>
</evidence>
<dbReference type="OrthoDB" id="1655249at2"/>
<feature type="transmembrane region" description="Helical" evidence="1">
    <location>
        <begin position="160"/>
        <end position="182"/>
    </location>
</feature>
<proteinExistence type="predicted"/>
<evidence type="ECO:0000313" key="2">
    <source>
        <dbReference type="EMBL" id="TGD22314.1"/>
    </source>
</evidence>
<dbReference type="AlphaFoldDB" id="A0A4Z0JJ58"/>
<feature type="transmembrane region" description="Helical" evidence="1">
    <location>
        <begin position="128"/>
        <end position="148"/>
    </location>
</feature>
<dbReference type="RefSeq" id="WP_135373666.1">
    <property type="nucleotide sequence ID" value="NZ_RKLY01000024.1"/>
</dbReference>
<keyword evidence="1" id="KW-0812">Transmembrane</keyword>
<dbReference type="EMBL" id="RKLY01000024">
    <property type="protein sequence ID" value="TGD22314.1"/>
    <property type="molecule type" value="Genomic_DNA"/>
</dbReference>
<keyword evidence="3" id="KW-1185">Reference proteome</keyword>
<feature type="transmembrane region" description="Helical" evidence="1">
    <location>
        <begin position="97"/>
        <end position="116"/>
    </location>
</feature>
<comment type="caution">
    <text evidence="2">The sequence shown here is derived from an EMBL/GenBank/DDBJ whole genome shotgun (WGS) entry which is preliminary data.</text>
</comment>
<keyword evidence="1" id="KW-1133">Transmembrane helix</keyword>
<accession>A0A4Z0JJ58</accession>
<gene>
    <name evidence="2" type="ORF">EGT49_09215</name>
</gene>
<feature type="transmembrane region" description="Helical" evidence="1">
    <location>
        <begin position="250"/>
        <end position="270"/>
    </location>
</feature>
<reference evidence="2 3" key="1">
    <citation type="submission" date="2018-10" db="EMBL/GenBank/DDBJ databases">
        <title>Lactobacillus sp. R7 and Lactobacillus sp. R19 isolated from fermented mustard green product of Taiwan.</title>
        <authorList>
            <person name="Lin S.-T."/>
        </authorList>
    </citation>
    <scope>NUCLEOTIDE SEQUENCE [LARGE SCALE GENOMIC DNA]</scope>
    <source>
        <strain evidence="2 3">BCRC 81127</strain>
    </source>
</reference>
<dbReference type="PANTHER" id="PTHR41307:SF1">
    <property type="entry name" value="MEMBRANE PROTEIN"/>
    <property type="match status" value="1"/>
</dbReference>
<evidence type="ECO:0000256" key="1">
    <source>
        <dbReference type="SAM" id="Phobius"/>
    </source>
</evidence>
<evidence type="ECO:0000313" key="3">
    <source>
        <dbReference type="Proteomes" id="UP000298021"/>
    </source>
</evidence>
<feature type="transmembrane region" description="Helical" evidence="1">
    <location>
        <begin position="194"/>
        <end position="214"/>
    </location>
</feature>
<protein>
    <recommendedName>
        <fullName evidence="4">DUF1129 family protein</fullName>
    </recommendedName>
</protein>
<dbReference type="Proteomes" id="UP000298021">
    <property type="component" value="Unassembled WGS sequence"/>
</dbReference>
<feature type="transmembrane region" description="Helical" evidence="1">
    <location>
        <begin position="221"/>
        <end position="238"/>
    </location>
</feature>
<sequence>MSKSDETQQLIANNNVLRKDLNPENAKYYDDLLVYVRTAGILYDDYEVESRLFEILQDILDAQKDGSTAKEYFGQHPNEVADQLISNFPKITPKKQLKFYGIIFGISAIWTLILQMNSQSRQLNLAPFLLNGIFLLFLIWGILWFIHQSVYPKLIQNKKLGLLSTWVVSIFSILIFTGIQFFKPKVLSLTLTDGLVVTINALVIVAAIITMFVIKKAWRPIVIACEPIIWVIALSNIFKLYAPTNMNKPILIWTAVLALISITWFFVWFWRDGHKESSEKATEKK</sequence>
<keyword evidence="1" id="KW-0472">Membrane</keyword>
<organism evidence="2 3">
    <name type="scientific">Companilactobacillus suantsaicola</name>
    <dbReference type="NCBI Taxonomy" id="2487723"/>
    <lineage>
        <taxon>Bacteria</taxon>
        <taxon>Bacillati</taxon>
        <taxon>Bacillota</taxon>
        <taxon>Bacilli</taxon>
        <taxon>Lactobacillales</taxon>
        <taxon>Lactobacillaceae</taxon>
        <taxon>Companilactobacillus</taxon>
    </lineage>
</organism>
<dbReference type="SUPFAM" id="SSF158560">
    <property type="entry name" value="BH3980-like"/>
    <property type="match status" value="1"/>
</dbReference>
<dbReference type="PANTHER" id="PTHR41307">
    <property type="entry name" value="MEMBRANE PROTEIN-RELATED"/>
    <property type="match status" value="1"/>
</dbReference>